<dbReference type="GO" id="GO:0005634">
    <property type="term" value="C:nucleus"/>
    <property type="evidence" value="ECO:0007669"/>
    <property type="project" value="UniProtKB-SubCell"/>
</dbReference>
<evidence type="ECO:0000259" key="6">
    <source>
        <dbReference type="PROSITE" id="PS51294"/>
    </source>
</evidence>
<feature type="domain" description="HTH myb-type" evidence="6">
    <location>
        <begin position="9"/>
        <end position="65"/>
    </location>
</feature>
<evidence type="ECO:0000256" key="4">
    <source>
        <dbReference type="ARBA" id="ARBA00023242"/>
    </source>
</evidence>
<evidence type="ECO:0000313" key="8">
    <source>
        <dbReference type="Proteomes" id="UP000436088"/>
    </source>
</evidence>
<keyword evidence="3" id="KW-0238">DNA-binding</keyword>
<keyword evidence="2" id="KW-0677">Repeat</keyword>
<dbReference type="SUPFAM" id="SSF46689">
    <property type="entry name" value="Homeodomain-like"/>
    <property type="match status" value="1"/>
</dbReference>
<dbReference type="PROSITE" id="PS50090">
    <property type="entry name" value="MYB_LIKE"/>
    <property type="match status" value="2"/>
</dbReference>
<dbReference type="InterPro" id="IPR017930">
    <property type="entry name" value="Myb_dom"/>
</dbReference>
<feature type="domain" description="Myb-like" evidence="5">
    <location>
        <begin position="68"/>
        <end position="93"/>
    </location>
</feature>
<evidence type="ECO:0000256" key="1">
    <source>
        <dbReference type="ARBA" id="ARBA00004123"/>
    </source>
</evidence>
<dbReference type="FunFam" id="1.10.10.60:FF:000001">
    <property type="entry name" value="MYB-related transcription factor"/>
    <property type="match status" value="1"/>
</dbReference>
<comment type="subcellular location">
    <subcellularLocation>
        <location evidence="1">Nucleus</location>
    </subcellularLocation>
</comment>
<dbReference type="PANTHER" id="PTHR47994">
    <property type="entry name" value="F14D16.11-RELATED"/>
    <property type="match status" value="1"/>
</dbReference>
<feature type="domain" description="HTH myb-type" evidence="6">
    <location>
        <begin position="68"/>
        <end position="97"/>
    </location>
</feature>
<sequence length="244" mass="27589">MGRTPCCDKNGLKKGPWTPEEDLKLTNYIQIHGPGNWRTLPKNAGLQRCGKSCRMRWTNYLRPDIKRGRWSAIAARLPGRTYNEIKNYWNTHVRKRLLRSGIDPVTHAPRLDVLDLSSILNSALCNRSILNPQLLSLVNILLLLKQENPKILSQYIHKNQLYNSHLNASTVSASAAVPSSSVLSQMETMQANGEEFCDIYKLWLPEFPRKFADELCAVCTKSNDSSSLCLKTPTSNRLKVALVL</sequence>
<name>A0A6A2XQS7_HIBSY</name>
<dbReference type="PANTHER" id="PTHR47994:SF5">
    <property type="entry name" value="F14D16.11-RELATED"/>
    <property type="match status" value="1"/>
</dbReference>
<dbReference type="AlphaFoldDB" id="A0A6A2XQS7"/>
<dbReference type="PROSITE" id="PS51294">
    <property type="entry name" value="HTH_MYB"/>
    <property type="match status" value="2"/>
</dbReference>
<dbReference type="InterPro" id="IPR009057">
    <property type="entry name" value="Homeodomain-like_sf"/>
</dbReference>
<gene>
    <name evidence="7" type="ORF">F3Y22_tig00111493pilonHSYRG00199</name>
</gene>
<accession>A0A6A2XQS7</accession>
<reference evidence="7" key="1">
    <citation type="submission" date="2019-09" db="EMBL/GenBank/DDBJ databases">
        <title>Draft genome information of white flower Hibiscus syriacus.</title>
        <authorList>
            <person name="Kim Y.-M."/>
        </authorList>
    </citation>
    <scope>NUCLEOTIDE SEQUENCE [LARGE SCALE GENOMIC DNA]</scope>
    <source>
        <strain evidence="7">YM2019G1</strain>
    </source>
</reference>
<dbReference type="Pfam" id="PF00249">
    <property type="entry name" value="Myb_DNA-binding"/>
    <property type="match status" value="2"/>
</dbReference>
<dbReference type="EMBL" id="VEPZ02001351">
    <property type="protein sequence ID" value="KAE8677912.1"/>
    <property type="molecule type" value="Genomic_DNA"/>
</dbReference>
<feature type="domain" description="Myb-like" evidence="5">
    <location>
        <begin position="9"/>
        <end position="61"/>
    </location>
</feature>
<dbReference type="InterPro" id="IPR001005">
    <property type="entry name" value="SANT/Myb"/>
</dbReference>
<keyword evidence="4" id="KW-0539">Nucleus</keyword>
<evidence type="ECO:0000256" key="3">
    <source>
        <dbReference type="ARBA" id="ARBA00023125"/>
    </source>
</evidence>
<dbReference type="SMART" id="SM00717">
    <property type="entry name" value="SANT"/>
    <property type="match status" value="1"/>
</dbReference>
<evidence type="ECO:0000256" key="2">
    <source>
        <dbReference type="ARBA" id="ARBA00022737"/>
    </source>
</evidence>
<evidence type="ECO:0000313" key="7">
    <source>
        <dbReference type="EMBL" id="KAE8677912.1"/>
    </source>
</evidence>
<dbReference type="CDD" id="cd00167">
    <property type="entry name" value="SANT"/>
    <property type="match status" value="1"/>
</dbReference>
<proteinExistence type="predicted"/>
<dbReference type="Proteomes" id="UP000436088">
    <property type="component" value="Unassembled WGS sequence"/>
</dbReference>
<dbReference type="GO" id="GO:0003677">
    <property type="term" value="F:DNA binding"/>
    <property type="evidence" value="ECO:0007669"/>
    <property type="project" value="UniProtKB-KW"/>
</dbReference>
<protein>
    <submittedName>
        <fullName evidence="7">Transcription factor MYB39</fullName>
    </submittedName>
</protein>
<dbReference type="InterPro" id="IPR015495">
    <property type="entry name" value="Myb_TF_plants"/>
</dbReference>
<dbReference type="Gene3D" id="1.10.10.60">
    <property type="entry name" value="Homeodomain-like"/>
    <property type="match status" value="2"/>
</dbReference>
<comment type="caution">
    <text evidence="7">The sequence shown here is derived from an EMBL/GenBank/DDBJ whole genome shotgun (WGS) entry which is preliminary data.</text>
</comment>
<evidence type="ECO:0000259" key="5">
    <source>
        <dbReference type="PROSITE" id="PS50090"/>
    </source>
</evidence>
<organism evidence="7 8">
    <name type="scientific">Hibiscus syriacus</name>
    <name type="common">Rose of Sharon</name>
    <dbReference type="NCBI Taxonomy" id="106335"/>
    <lineage>
        <taxon>Eukaryota</taxon>
        <taxon>Viridiplantae</taxon>
        <taxon>Streptophyta</taxon>
        <taxon>Embryophyta</taxon>
        <taxon>Tracheophyta</taxon>
        <taxon>Spermatophyta</taxon>
        <taxon>Magnoliopsida</taxon>
        <taxon>eudicotyledons</taxon>
        <taxon>Gunneridae</taxon>
        <taxon>Pentapetalae</taxon>
        <taxon>rosids</taxon>
        <taxon>malvids</taxon>
        <taxon>Malvales</taxon>
        <taxon>Malvaceae</taxon>
        <taxon>Malvoideae</taxon>
        <taxon>Hibiscus</taxon>
    </lineage>
</organism>
<keyword evidence="8" id="KW-1185">Reference proteome</keyword>